<feature type="transmembrane region" description="Helical" evidence="2">
    <location>
        <begin position="350"/>
        <end position="369"/>
    </location>
</feature>
<organism evidence="3 4">
    <name type="scientific">Escovopsis weberi</name>
    <dbReference type="NCBI Taxonomy" id="150374"/>
    <lineage>
        <taxon>Eukaryota</taxon>
        <taxon>Fungi</taxon>
        <taxon>Dikarya</taxon>
        <taxon>Ascomycota</taxon>
        <taxon>Pezizomycotina</taxon>
        <taxon>Sordariomycetes</taxon>
        <taxon>Hypocreomycetidae</taxon>
        <taxon>Hypocreales</taxon>
        <taxon>Hypocreaceae</taxon>
        <taxon>Escovopsis</taxon>
    </lineage>
</organism>
<feature type="compositionally biased region" description="Low complexity" evidence="1">
    <location>
        <begin position="74"/>
        <end position="93"/>
    </location>
</feature>
<dbReference type="EMBL" id="LGSR01000002">
    <property type="protein sequence ID" value="KOS23076.1"/>
    <property type="molecule type" value="Genomic_DNA"/>
</dbReference>
<feature type="compositionally biased region" description="Low complexity" evidence="1">
    <location>
        <begin position="102"/>
        <end position="137"/>
    </location>
</feature>
<evidence type="ECO:0000256" key="1">
    <source>
        <dbReference type="SAM" id="MobiDB-lite"/>
    </source>
</evidence>
<feature type="transmembrane region" description="Helical" evidence="2">
    <location>
        <begin position="153"/>
        <end position="175"/>
    </location>
</feature>
<evidence type="ECO:0000313" key="4">
    <source>
        <dbReference type="Proteomes" id="UP000053831"/>
    </source>
</evidence>
<dbReference type="SUPFAM" id="SSF103481">
    <property type="entry name" value="Multidrug resistance efflux transporter EmrE"/>
    <property type="match status" value="2"/>
</dbReference>
<feature type="transmembrane region" description="Helical" evidence="2">
    <location>
        <begin position="286"/>
        <end position="303"/>
    </location>
</feature>
<dbReference type="InterPro" id="IPR026505">
    <property type="entry name" value="Solute_c_fam_35_mem_F3/F4"/>
</dbReference>
<evidence type="ECO:0000256" key="2">
    <source>
        <dbReference type="SAM" id="Phobius"/>
    </source>
</evidence>
<feature type="transmembrane region" description="Helical" evidence="2">
    <location>
        <begin position="390"/>
        <end position="412"/>
    </location>
</feature>
<proteinExistence type="predicted"/>
<dbReference type="STRING" id="150374.A0A0M8N0K0"/>
<keyword evidence="4" id="KW-1185">Reference proteome</keyword>
<sequence>MAPGTRRPELYPEHPEGQPNEPLLSDDSDDSLSYYKNPPDETGHLRAHLDAADTDRNLHDKQARGRSPATPYRAANNNNNSTSSFFSSASASSLHEPRAQPTTTTSTSLLNSNNNTSNSNSTAMLPSRRSALRSRSPSRAAAAASSAHKRYTYAAVFLVVGLVSFCVQTELSAYIQGELGWQKAYCMMFITHSSWALVWPVQLLVLRVQKRALPWPVFWRRHVHALRSSALMVELQALDVLGIARPAARSARYLLRTTALLTCALTVAGLSWYVAVSMTTPSDLTAIYNCSAFFAYAFSVPILREPLRLDKSLAVLVAIVGVLIVAYGDGADPGSGPGSGSGSGPGSDPAARFLGNIIIGVGSVLYGLYEVLYKRLACGPPSMSPGRAMVFSNFFASCIGAFTLAFLWLPLVPLHALGIEPFEIPDAPTCRLILVAVLANATFSASFLILIALTSPVLSSVSALLTIFIIALADWRITGRPPSSASLLGGAFIVCAFLALSWSTYREMMDDEVEKKRVDIADSDDDDDADIGHHHD</sequence>
<keyword evidence="2" id="KW-1133">Transmembrane helix</keyword>
<protein>
    <submittedName>
        <fullName evidence="3">Putative vacuolar membrane protein</fullName>
    </submittedName>
</protein>
<comment type="caution">
    <text evidence="3">The sequence shown here is derived from an EMBL/GenBank/DDBJ whole genome shotgun (WGS) entry which is preliminary data.</text>
</comment>
<dbReference type="InterPro" id="IPR037185">
    <property type="entry name" value="EmrE-like"/>
</dbReference>
<feature type="transmembrane region" description="Helical" evidence="2">
    <location>
        <begin position="484"/>
        <end position="505"/>
    </location>
</feature>
<feature type="transmembrane region" description="Helical" evidence="2">
    <location>
        <begin position="253"/>
        <end position="274"/>
    </location>
</feature>
<keyword evidence="2" id="KW-0812">Transmembrane</keyword>
<gene>
    <name evidence="3" type="ORF">ESCO_003546</name>
</gene>
<feature type="compositionally biased region" description="Basic and acidic residues" evidence="1">
    <location>
        <begin position="38"/>
        <end position="63"/>
    </location>
</feature>
<feature type="transmembrane region" description="Helical" evidence="2">
    <location>
        <begin position="460"/>
        <end position="478"/>
    </location>
</feature>
<evidence type="ECO:0000313" key="3">
    <source>
        <dbReference type="EMBL" id="KOS23076.1"/>
    </source>
</evidence>
<dbReference type="PANTHER" id="PTHR19346:SF4">
    <property type="entry name" value="SUGAR PHOSPHATE TRANSPORTER DOMAIN-CONTAINING PROTEIN"/>
    <property type="match status" value="1"/>
</dbReference>
<feature type="region of interest" description="Disordered" evidence="1">
    <location>
        <begin position="1"/>
        <end position="137"/>
    </location>
</feature>
<name>A0A0M8N0K0_ESCWE</name>
<keyword evidence="2" id="KW-0472">Membrane</keyword>
<dbReference type="OrthoDB" id="10062838at2759"/>
<accession>A0A0M8N0K0</accession>
<feature type="transmembrane region" description="Helical" evidence="2">
    <location>
        <begin position="187"/>
        <end position="206"/>
    </location>
</feature>
<feature type="compositionally biased region" description="Basic and acidic residues" evidence="1">
    <location>
        <begin position="1"/>
        <end position="16"/>
    </location>
</feature>
<dbReference type="Proteomes" id="UP000053831">
    <property type="component" value="Unassembled WGS sequence"/>
</dbReference>
<reference evidence="3 4" key="1">
    <citation type="submission" date="2015-07" db="EMBL/GenBank/DDBJ databases">
        <title>The genome of the fungus Escovopsis weberi, a specialized disease agent of ant agriculture.</title>
        <authorList>
            <person name="de Man T.J."/>
            <person name="Stajich J.E."/>
            <person name="Kubicek C.P."/>
            <person name="Chenthamara K."/>
            <person name="Atanasova L."/>
            <person name="Druzhinina I.S."/>
            <person name="Birnbaum S."/>
            <person name="Barribeau S.M."/>
            <person name="Teiling C."/>
            <person name="Suen G."/>
            <person name="Currie C."/>
            <person name="Gerardo N.M."/>
        </authorList>
    </citation>
    <scope>NUCLEOTIDE SEQUENCE [LARGE SCALE GENOMIC DNA]</scope>
</reference>
<dbReference type="PANTHER" id="PTHR19346">
    <property type="entry name" value="SUGAR PHOSPHATE TRANSPORTER DOMAIN-CONTAINING PROTEIN"/>
    <property type="match status" value="1"/>
</dbReference>
<feature type="transmembrane region" description="Helical" evidence="2">
    <location>
        <begin position="432"/>
        <end position="453"/>
    </location>
</feature>
<feature type="transmembrane region" description="Helical" evidence="2">
    <location>
        <begin position="312"/>
        <end position="330"/>
    </location>
</feature>
<dbReference type="AlphaFoldDB" id="A0A0M8N0K0"/>